<keyword evidence="2" id="KW-0444">Lipid biosynthesis</keyword>
<keyword evidence="4" id="KW-0443">Lipid metabolism</keyword>
<gene>
    <name evidence="11" type="ORF">GCM10010185_62250</name>
</gene>
<evidence type="ECO:0008006" key="13">
    <source>
        <dbReference type="Google" id="ProtNLM"/>
    </source>
</evidence>
<keyword evidence="1" id="KW-1003">Cell membrane</keyword>
<dbReference type="RefSeq" id="WP_189226889.1">
    <property type="nucleotide sequence ID" value="NZ_BMRG01000019.1"/>
</dbReference>
<keyword evidence="8" id="KW-0456">Lyase</keyword>
<dbReference type="Proteomes" id="UP000639606">
    <property type="component" value="Unassembled WGS sequence"/>
</dbReference>
<keyword evidence="10" id="KW-0670">Pyruvate</keyword>
<keyword evidence="6" id="KW-0865">Zymogen</keyword>
<evidence type="ECO:0000256" key="8">
    <source>
        <dbReference type="ARBA" id="ARBA00023239"/>
    </source>
</evidence>
<evidence type="ECO:0000256" key="7">
    <source>
        <dbReference type="ARBA" id="ARBA00023209"/>
    </source>
</evidence>
<keyword evidence="7" id="KW-0594">Phospholipid biosynthesis</keyword>
<evidence type="ECO:0000256" key="10">
    <source>
        <dbReference type="ARBA" id="ARBA00023317"/>
    </source>
</evidence>
<name>A0A918AS43_9PSEU</name>
<dbReference type="AlphaFoldDB" id="A0A918AS43"/>
<reference evidence="11" key="1">
    <citation type="journal article" date="2014" name="Int. J. Syst. Evol. Microbiol.">
        <title>Complete genome sequence of Corynebacterium casei LMG S-19264T (=DSM 44701T), isolated from a smear-ripened cheese.</title>
        <authorList>
            <consortium name="US DOE Joint Genome Institute (JGI-PGF)"/>
            <person name="Walter F."/>
            <person name="Albersmeier A."/>
            <person name="Kalinowski J."/>
            <person name="Ruckert C."/>
        </authorList>
    </citation>
    <scope>NUCLEOTIDE SEQUENCE</scope>
    <source>
        <strain evidence="11">JCM 3313</strain>
    </source>
</reference>
<evidence type="ECO:0000256" key="6">
    <source>
        <dbReference type="ARBA" id="ARBA00023145"/>
    </source>
</evidence>
<keyword evidence="12" id="KW-1185">Reference proteome</keyword>
<evidence type="ECO:0000313" key="11">
    <source>
        <dbReference type="EMBL" id="GGP79874.1"/>
    </source>
</evidence>
<dbReference type="PANTHER" id="PTHR35809">
    <property type="entry name" value="ARCHAETIDYLSERINE DECARBOXYLASE PROENZYME-RELATED"/>
    <property type="match status" value="1"/>
</dbReference>
<comment type="caution">
    <text evidence="11">The sequence shown here is derived from an EMBL/GenBank/DDBJ whole genome shotgun (WGS) entry which is preliminary data.</text>
</comment>
<dbReference type="GO" id="GO:0008654">
    <property type="term" value="P:phospholipid biosynthetic process"/>
    <property type="evidence" value="ECO:0007669"/>
    <property type="project" value="UniProtKB-KW"/>
</dbReference>
<evidence type="ECO:0000256" key="3">
    <source>
        <dbReference type="ARBA" id="ARBA00022793"/>
    </source>
</evidence>
<evidence type="ECO:0000256" key="1">
    <source>
        <dbReference type="ARBA" id="ARBA00022475"/>
    </source>
</evidence>
<dbReference type="PANTHER" id="PTHR35809:SF1">
    <property type="entry name" value="ARCHAETIDYLSERINE DECARBOXYLASE PROENZYME-RELATED"/>
    <property type="match status" value="1"/>
</dbReference>
<dbReference type="GO" id="GO:0004609">
    <property type="term" value="F:phosphatidylserine decarboxylase activity"/>
    <property type="evidence" value="ECO:0007669"/>
    <property type="project" value="InterPro"/>
</dbReference>
<dbReference type="EMBL" id="BMRG01000019">
    <property type="protein sequence ID" value="GGP79874.1"/>
    <property type="molecule type" value="Genomic_DNA"/>
</dbReference>
<keyword evidence="5" id="KW-0472">Membrane</keyword>
<keyword evidence="3" id="KW-0210">Decarboxylase</keyword>
<organism evidence="11 12">
    <name type="scientific">Saccharothrix coeruleofusca</name>
    <dbReference type="NCBI Taxonomy" id="33919"/>
    <lineage>
        <taxon>Bacteria</taxon>
        <taxon>Bacillati</taxon>
        <taxon>Actinomycetota</taxon>
        <taxon>Actinomycetes</taxon>
        <taxon>Pseudonocardiales</taxon>
        <taxon>Pseudonocardiaceae</taxon>
        <taxon>Saccharothrix</taxon>
    </lineage>
</organism>
<proteinExistence type="predicted"/>
<keyword evidence="9" id="KW-1208">Phospholipid metabolism</keyword>
<accession>A0A918AS43</accession>
<evidence type="ECO:0000256" key="2">
    <source>
        <dbReference type="ARBA" id="ARBA00022516"/>
    </source>
</evidence>
<dbReference type="InterPro" id="IPR033175">
    <property type="entry name" value="PSD-A"/>
</dbReference>
<sequence length="247" mass="28076">MVKSLRDWVADDVAPVRDKSIPWLSQHHFFRDPIRPVRVDPSYFFSPADGVILYQDVVRPDGPVIDIKGSPYTVRAALRDESYAATSLVIGIFMTFYDVHINRVPYSGRLSYRELSAIDTINRPMLDMEKGLVDELRIRADATDYLWHNQRMVNRIDVPALRQSYYVLQIADYDVDSITPFALGQNRPVGQGKRFSQIRFGSQVDLIIPLSDHYDFVPLCEPGCHVEAGNDALVRVVPTQATKGPRP</sequence>
<evidence type="ECO:0000256" key="9">
    <source>
        <dbReference type="ARBA" id="ARBA00023264"/>
    </source>
</evidence>
<protein>
    <recommendedName>
        <fullName evidence="13">Phosphatidylserine decarboxylase</fullName>
    </recommendedName>
</protein>
<dbReference type="InterPro" id="IPR003817">
    <property type="entry name" value="PS_Dcarbxylase"/>
</dbReference>
<reference evidence="11" key="2">
    <citation type="submission" date="2020-09" db="EMBL/GenBank/DDBJ databases">
        <authorList>
            <person name="Sun Q."/>
            <person name="Ohkuma M."/>
        </authorList>
    </citation>
    <scope>NUCLEOTIDE SEQUENCE</scope>
    <source>
        <strain evidence="11">JCM 3313</strain>
    </source>
</reference>
<evidence type="ECO:0000256" key="5">
    <source>
        <dbReference type="ARBA" id="ARBA00023136"/>
    </source>
</evidence>
<evidence type="ECO:0000256" key="4">
    <source>
        <dbReference type="ARBA" id="ARBA00023098"/>
    </source>
</evidence>
<evidence type="ECO:0000313" key="12">
    <source>
        <dbReference type="Proteomes" id="UP000639606"/>
    </source>
</evidence>
<dbReference type="Pfam" id="PF02666">
    <property type="entry name" value="PS_Dcarbxylase"/>
    <property type="match status" value="1"/>
</dbReference>